<accession>A0ACC3SBA1</accession>
<dbReference type="Proteomes" id="UP001320706">
    <property type="component" value="Unassembled WGS sequence"/>
</dbReference>
<name>A0ACC3SBA1_9PEZI</name>
<gene>
    <name evidence="1" type="ORF">M8818_006088</name>
</gene>
<proteinExistence type="predicted"/>
<dbReference type="EMBL" id="JAMKPW020000038">
    <property type="protein sequence ID" value="KAK8200772.1"/>
    <property type="molecule type" value="Genomic_DNA"/>
</dbReference>
<reference evidence="1" key="1">
    <citation type="submission" date="2024-02" db="EMBL/GenBank/DDBJ databases">
        <title>Metagenome Assembled Genome of Zalaria obscura JY119.</title>
        <authorList>
            <person name="Vighnesh L."/>
            <person name="Jagadeeshwari U."/>
            <person name="Venkata Ramana C."/>
            <person name="Sasikala C."/>
        </authorList>
    </citation>
    <scope>NUCLEOTIDE SEQUENCE</scope>
    <source>
        <strain evidence="1">JY119</strain>
    </source>
</reference>
<keyword evidence="2" id="KW-1185">Reference proteome</keyword>
<evidence type="ECO:0000313" key="1">
    <source>
        <dbReference type="EMBL" id="KAK8200772.1"/>
    </source>
</evidence>
<protein>
    <submittedName>
        <fullName evidence="1">Uncharacterized protein</fullName>
    </submittedName>
</protein>
<sequence>MADSDPEYDAHMSDDDENIQGGAHRGTRKSTSARAKGSARARWEAGANKNWALQEGADGSIETVLGGIEEAGKRARLLKDTTPLQRGIIRHTLLILDLSSAMLEKDLRPTRYLLTLTYCIAFVREYFEQNPISQLGILGMRDGLAIRVSDMSGNPNDHINALKNLRATEPLGNPSLQNALDMARAALYHTPSHGTREAVIILGALLTSDPGDIHDSIRACVRDKIRVSIIGLAARMHICAEITAKTNGGDESAYNVALDEVHYRELLMAITTPPVVRATDTEAQKRNAAALLMMGFPSRIVEEVPTLCACHGNLTKGGYLCSRCKAKVCSLPATCPTCDLTLILSTHLARSYHHLFPLRNWVEVSWNRARKRGSVQCYGCLSPFPPVPETRETNGHGEAEEGEPAKQRVAKGATVSYLFRLHHTTQPHLPIMRLPFHAEHIGSLLRPDDLQEAKQKHAAKQLSDADLVAAEHKAITHIVKKQQELGIRPICSGEYDRKVYFGGFFEKLGGFEEVEDAPWDLYRLSAPPIAALKKAGMKYPLAVVCTGKIEYKESPYLQQWKYLKSQLPKEQWGDAKFTMPPAPYFHLRLAPGKCYPKEVYANDEEFFADLAKAYQQEFKTLHAEGLTSIQIDDPTLAYFCSQEMLDGLKSDGVDPDHLFEVYVKAHNDALAGRPEGLHVGLHICRGNFSKSMHFSEGSYEAIAERFFKNLNYDTFYLEYDSPRAGGFEPLRFLPVNKNVVLGVVSTKEADLEDKEAMKAKVLEAADIIAKGQGRTREQAMEQIGISPQCGFASTGIGGQGMTEDKMFAKLKLVQDVANELWPDRR</sequence>
<organism evidence="1 2">
    <name type="scientific">Zalaria obscura</name>
    <dbReference type="NCBI Taxonomy" id="2024903"/>
    <lineage>
        <taxon>Eukaryota</taxon>
        <taxon>Fungi</taxon>
        <taxon>Dikarya</taxon>
        <taxon>Ascomycota</taxon>
        <taxon>Pezizomycotina</taxon>
        <taxon>Dothideomycetes</taxon>
        <taxon>Dothideomycetidae</taxon>
        <taxon>Dothideales</taxon>
        <taxon>Zalariaceae</taxon>
        <taxon>Zalaria</taxon>
    </lineage>
</organism>
<comment type="caution">
    <text evidence="1">The sequence shown here is derived from an EMBL/GenBank/DDBJ whole genome shotgun (WGS) entry which is preliminary data.</text>
</comment>
<evidence type="ECO:0000313" key="2">
    <source>
        <dbReference type="Proteomes" id="UP001320706"/>
    </source>
</evidence>